<organism evidence="1">
    <name type="scientific">uncultured Rubrobacteraceae bacterium</name>
    <dbReference type="NCBI Taxonomy" id="349277"/>
    <lineage>
        <taxon>Bacteria</taxon>
        <taxon>Bacillati</taxon>
        <taxon>Actinomycetota</taxon>
        <taxon>Rubrobacteria</taxon>
        <taxon>Rubrobacterales</taxon>
        <taxon>Rubrobacteraceae</taxon>
        <taxon>environmental samples</taxon>
    </lineage>
</organism>
<dbReference type="AlphaFoldDB" id="A0A6J4QE06"/>
<proteinExistence type="predicted"/>
<dbReference type="EMBL" id="CADCVE010000008">
    <property type="protein sequence ID" value="CAA9440374.1"/>
    <property type="molecule type" value="Genomic_DNA"/>
</dbReference>
<protein>
    <submittedName>
        <fullName evidence="1">Uncharacterized protein</fullName>
    </submittedName>
</protein>
<accession>A0A6J4QE06</accession>
<sequence>MEQRTVEHPLVPFEYETYYVSKASVAHRYDLNDGQDNHEYEEAVYPDPGPVLSSQPHGCSRSPTALLNVGMTLTQLLLPCCFFQAFC</sequence>
<evidence type="ECO:0000313" key="1">
    <source>
        <dbReference type="EMBL" id="CAA9440374.1"/>
    </source>
</evidence>
<reference evidence="1" key="1">
    <citation type="submission" date="2020-02" db="EMBL/GenBank/DDBJ databases">
        <authorList>
            <person name="Meier V. D."/>
        </authorList>
    </citation>
    <scope>NUCLEOTIDE SEQUENCE</scope>
    <source>
        <strain evidence="1">AVDCRST_MAG28</strain>
    </source>
</reference>
<gene>
    <name evidence="1" type="ORF">AVDCRST_MAG28-172</name>
</gene>
<name>A0A6J4QE06_9ACTN</name>